<evidence type="ECO:0000256" key="2">
    <source>
        <dbReference type="ARBA" id="ARBA00022692"/>
    </source>
</evidence>
<dbReference type="RefSeq" id="XP_005652012.1">
    <property type="nucleotide sequence ID" value="XM_005651955.1"/>
</dbReference>
<comment type="subcellular location">
    <subcellularLocation>
        <location evidence="1">Membrane</location>
        <topology evidence="1">Single-pass membrane protein</topology>
    </subcellularLocation>
</comment>
<evidence type="ECO:0000313" key="6">
    <source>
        <dbReference type="EMBL" id="EIE27468.1"/>
    </source>
</evidence>
<dbReference type="GO" id="GO:0046475">
    <property type="term" value="P:glycerophospholipid catabolic process"/>
    <property type="evidence" value="ECO:0007669"/>
    <property type="project" value="TreeGrafter"/>
</dbReference>
<dbReference type="InterPro" id="IPR024129">
    <property type="entry name" value="Sphingomy_SMPD4"/>
</dbReference>
<dbReference type="PANTHER" id="PTHR12988:SF6">
    <property type="entry name" value="SPHINGOMYELIN PHOSPHODIESTERASE 4"/>
    <property type="match status" value="1"/>
</dbReference>
<dbReference type="GO" id="GO:0006685">
    <property type="term" value="P:sphingomyelin catabolic process"/>
    <property type="evidence" value="ECO:0007669"/>
    <property type="project" value="TreeGrafter"/>
</dbReference>
<feature type="region of interest" description="Disordered" evidence="5">
    <location>
        <begin position="436"/>
        <end position="455"/>
    </location>
</feature>
<keyword evidence="4" id="KW-0472">Membrane</keyword>
<dbReference type="EMBL" id="AGSI01000001">
    <property type="protein sequence ID" value="EIE27468.1"/>
    <property type="molecule type" value="Genomic_DNA"/>
</dbReference>
<evidence type="ECO:0000313" key="7">
    <source>
        <dbReference type="Proteomes" id="UP000007264"/>
    </source>
</evidence>
<evidence type="ECO:0000256" key="5">
    <source>
        <dbReference type="SAM" id="MobiDB-lite"/>
    </source>
</evidence>
<dbReference type="OrthoDB" id="10251508at2759"/>
<proteinExistence type="predicted"/>
<keyword evidence="2" id="KW-0812">Transmembrane</keyword>
<evidence type="ECO:0008006" key="8">
    <source>
        <dbReference type="Google" id="ProtNLM"/>
    </source>
</evidence>
<dbReference type="eggNOG" id="ENOG502QSXW">
    <property type="taxonomic scope" value="Eukaryota"/>
</dbReference>
<keyword evidence="7" id="KW-1185">Reference proteome</keyword>
<comment type="caution">
    <text evidence="6">The sequence shown here is derived from an EMBL/GenBank/DDBJ whole genome shotgun (WGS) entry which is preliminary data.</text>
</comment>
<evidence type="ECO:0000256" key="4">
    <source>
        <dbReference type="ARBA" id="ARBA00023136"/>
    </source>
</evidence>
<name>I0Z9Z9_COCSC</name>
<dbReference type="GO" id="GO:0016020">
    <property type="term" value="C:membrane"/>
    <property type="evidence" value="ECO:0007669"/>
    <property type="project" value="UniProtKB-SubCell"/>
</dbReference>
<feature type="region of interest" description="Disordered" evidence="5">
    <location>
        <begin position="293"/>
        <end position="314"/>
    </location>
</feature>
<dbReference type="GeneID" id="17045483"/>
<keyword evidence="3" id="KW-1133">Transmembrane helix</keyword>
<feature type="region of interest" description="Disordered" evidence="5">
    <location>
        <begin position="792"/>
        <end position="816"/>
    </location>
</feature>
<evidence type="ECO:0000256" key="1">
    <source>
        <dbReference type="ARBA" id="ARBA00004167"/>
    </source>
</evidence>
<dbReference type="STRING" id="574566.I0Z9Z9"/>
<dbReference type="PANTHER" id="PTHR12988">
    <property type="entry name" value="SPHINGOMYELIN PHOSPHODIESTERASE 4"/>
    <property type="match status" value="1"/>
</dbReference>
<reference evidence="6 7" key="1">
    <citation type="journal article" date="2012" name="Genome Biol.">
        <title>The genome of the polar eukaryotic microalga coccomyxa subellipsoidea reveals traits of cold adaptation.</title>
        <authorList>
            <person name="Blanc G."/>
            <person name="Agarkova I."/>
            <person name="Grimwood J."/>
            <person name="Kuo A."/>
            <person name="Brueggeman A."/>
            <person name="Dunigan D."/>
            <person name="Gurnon J."/>
            <person name="Ladunga I."/>
            <person name="Lindquist E."/>
            <person name="Lucas S."/>
            <person name="Pangilinan J."/>
            <person name="Proschold T."/>
            <person name="Salamov A."/>
            <person name="Schmutz J."/>
            <person name="Weeks D."/>
            <person name="Yamada T."/>
            <person name="Claverie J.M."/>
            <person name="Grigoriev I."/>
            <person name="Van Etten J."/>
            <person name="Lomsadze A."/>
            <person name="Borodovsky M."/>
        </authorList>
    </citation>
    <scope>NUCLEOTIDE SEQUENCE [LARGE SCALE GENOMIC DNA]</scope>
    <source>
        <strain evidence="6 7">C-169</strain>
    </source>
</reference>
<sequence>MSDAAYTTFPGLNQALESRWAIRKKCQAVELCLDANRDNYRGFFEQCFSQLLKQIFGYDGSSWLDQVAQASPSGEEANARALEDLLSPHGKLFRAMHSADADGLIKFMFPLERLPTHTQLLLASEGGRQELERWPQYRGRIFQDAQGRTQIHLNVLSYFLFWMAFYVLRGSQAQSLAAPTRAALYSHLNPSFGSVKKTLGLTRSQEPVEGHPYLRLLRLYLEDFLPRDDASRLADRSNGLRGSGAAGSSQMLMGLPAAAAARPAAQEHPTRGELLLSVFMEFWMADGDCPLPGAPLPGGGSGPNTPNARSGRDGWRDFNDSWGGLLSARSSSLRAVSFDPPGEDLVGALVVLARYVVSVETPGSKDGAYSLAQAGASAWLPLSPVQPLVSMQAFARNLYRLLRRAFTQWPEQRAVTPIVHLWCAYIAPWWPPNGATAAASGGGQPQPSPGGAPQALRRQLSHVGELVVRRAPGEPQQQQGDASAGRFSGAQWQSHVLANMPFYSLLLPLFLEFTRSRVSFRCDESLEGLKRVLLIFAQAPELCELIAAVEDDYARFLQHPGRRPEGPYAELLPFLAEQAQDWEAAALATSSAGSPTSSALPELQMFSREAGGAAAKAQEVLTAAAGAGRDSLLADVRALAAAVLPMRAAEATATQPTGAAAAASQPLPHVRALRLGRREDLGYRGDPLRRPIASNEIAWLVRALVHASEAANGALGLDRPATEEETAQGGLVQHAKEVLRKRGGINMRNPWGMCLAEVQTLIWIPVLLTALRLSWHTLAFIWRVITEPYEEDPHPSPSSGYEHGHDHSSYSHEASL</sequence>
<gene>
    <name evidence="6" type="ORF">COCSUDRAFT_45875</name>
</gene>
<dbReference type="GO" id="GO:0050290">
    <property type="term" value="F:sphingomyelin phosphodiesterase D activity"/>
    <property type="evidence" value="ECO:0007669"/>
    <property type="project" value="InterPro"/>
</dbReference>
<evidence type="ECO:0000256" key="3">
    <source>
        <dbReference type="ARBA" id="ARBA00022989"/>
    </source>
</evidence>
<dbReference type="GO" id="GO:0046513">
    <property type="term" value="P:ceramide biosynthetic process"/>
    <property type="evidence" value="ECO:0007669"/>
    <property type="project" value="TreeGrafter"/>
</dbReference>
<dbReference type="KEGG" id="csl:COCSUDRAFT_45875"/>
<organism evidence="6 7">
    <name type="scientific">Coccomyxa subellipsoidea (strain C-169)</name>
    <name type="common">Green microalga</name>
    <dbReference type="NCBI Taxonomy" id="574566"/>
    <lineage>
        <taxon>Eukaryota</taxon>
        <taxon>Viridiplantae</taxon>
        <taxon>Chlorophyta</taxon>
        <taxon>core chlorophytes</taxon>
        <taxon>Trebouxiophyceae</taxon>
        <taxon>Trebouxiophyceae incertae sedis</taxon>
        <taxon>Coccomyxaceae</taxon>
        <taxon>Coccomyxa</taxon>
        <taxon>Coccomyxa subellipsoidea</taxon>
    </lineage>
</organism>
<feature type="compositionally biased region" description="Basic and acidic residues" evidence="5">
    <location>
        <begin position="802"/>
        <end position="816"/>
    </location>
</feature>
<dbReference type="AlphaFoldDB" id="I0Z9Z9"/>
<protein>
    <recommendedName>
        <fullName evidence="8">Sphingomyelin phosphodiesterase 4</fullName>
    </recommendedName>
</protein>
<accession>I0Z9Z9</accession>
<dbReference type="Proteomes" id="UP000007264">
    <property type="component" value="Unassembled WGS sequence"/>
</dbReference>